<dbReference type="AlphaFoldDB" id="A0AAV4UZ51"/>
<evidence type="ECO:0000313" key="2">
    <source>
        <dbReference type="EMBL" id="GIY62939.1"/>
    </source>
</evidence>
<proteinExistence type="predicted"/>
<evidence type="ECO:0000256" key="1">
    <source>
        <dbReference type="SAM" id="MobiDB-lite"/>
    </source>
</evidence>
<accession>A0AAV4UZ51</accession>
<evidence type="ECO:0000313" key="3">
    <source>
        <dbReference type="Proteomes" id="UP001054837"/>
    </source>
</evidence>
<keyword evidence="3" id="KW-1185">Reference proteome</keyword>
<sequence>MLKTQNPRCRAPSPCLNTTTDRGPTNTKNRQTRRGNEIYLAGSDETKRRGRVKTRSPRARICLAGLSCPVPNCWKEGRNDRPARAAYCTDLHGMMKTISDQ</sequence>
<comment type="caution">
    <text evidence="2">The sequence shown here is derived from an EMBL/GenBank/DDBJ whole genome shotgun (WGS) entry which is preliminary data.</text>
</comment>
<reference evidence="2 3" key="1">
    <citation type="submission" date="2021-06" db="EMBL/GenBank/DDBJ databases">
        <title>Caerostris darwini draft genome.</title>
        <authorList>
            <person name="Kono N."/>
            <person name="Arakawa K."/>
        </authorList>
    </citation>
    <scope>NUCLEOTIDE SEQUENCE [LARGE SCALE GENOMIC DNA]</scope>
</reference>
<organism evidence="2 3">
    <name type="scientific">Caerostris darwini</name>
    <dbReference type="NCBI Taxonomy" id="1538125"/>
    <lineage>
        <taxon>Eukaryota</taxon>
        <taxon>Metazoa</taxon>
        <taxon>Ecdysozoa</taxon>
        <taxon>Arthropoda</taxon>
        <taxon>Chelicerata</taxon>
        <taxon>Arachnida</taxon>
        <taxon>Araneae</taxon>
        <taxon>Araneomorphae</taxon>
        <taxon>Entelegynae</taxon>
        <taxon>Araneoidea</taxon>
        <taxon>Araneidae</taxon>
        <taxon>Caerostris</taxon>
    </lineage>
</organism>
<name>A0AAV4UZ51_9ARAC</name>
<dbReference type="EMBL" id="BPLQ01012143">
    <property type="protein sequence ID" value="GIY62939.1"/>
    <property type="molecule type" value="Genomic_DNA"/>
</dbReference>
<protein>
    <submittedName>
        <fullName evidence="2">Uncharacterized protein</fullName>
    </submittedName>
</protein>
<dbReference type="Proteomes" id="UP001054837">
    <property type="component" value="Unassembled WGS sequence"/>
</dbReference>
<feature type="region of interest" description="Disordered" evidence="1">
    <location>
        <begin position="1"/>
        <end position="56"/>
    </location>
</feature>
<feature type="compositionally biased region" description="Polar residues" evidence="1">
    <location>
        <begin position="15"/>
        <end position="29"/>
    </location>
</feature>
<gene>
    <name evidence="2" type="ORF">CDAR_565781</name>
</gene>